<dbReference type="InterPro" id="IPR036259">
    <property type="entry name" value="MFS_trans_sf"/>
</dbReference>
<dbReference type="OrthoDB" id="9180256at2"/>
<reference evidence="2 3" key="1">
    <citation type="journal article" date="2013" name="ISME J.">
        <title>A metabolic model for members of the genus Tetrasphaera involved in enhanced biological phosphorus removal.</title>
        <authorList>
            <person name="Kristiansen R."/>
            <person name="Nguyen H.T.T."/>
            <person name="Saunders A.M."/>
            <person name="Nielsen J.L."/>
            <person name="Wimmer R."/>
            <person name="Le V.Q."/>
            <person name="McIlroy S.J."/>
            <person name="Petrovski S."/>
            <person name="Seviour R.J."/>
            <person name="Calteau A."/>
            <person name="Nielsen K.L."/>
            <person name="Nielsen P.H."/>
        </authorList>
    </citation>
    <scope>NUCLEOTIDE SEQUENCE [LARGE SCALE GENOMIC DNA]</scope>
    <source>
        <strain evidence="2 3">T1-X7</strain>
    </source>
</reference>
<keyword evidence="1 2" id="KW-0812">Transmembrane</keyword>
<feature type="transmembrane region" description="Helical" evidence="1">
    <location>
        <begin position="79"/>
        <end position="99"/>
    </location>
</feature>
<dbReference type="SUPFAM" id="SSF103473">
    <property type="entry name" value="MFS general substrate transporter"/>
    <property type="match status" value="1"/>
</dbReference>
<organism evidence="2 3">
    <name type="scientific">Nostocoides japonicum T1-X7</name>
    <dbReference type="NCBI Taxonomy" id="1194083"/>
    <lineage>
        <taxon>Bacteria</taxon>
        <taxon>Bacillati</taxon>
        <taxon>Actinomycetota</taxon>
        <taxon>Actinomycetes</taxon>
        <taxon>Micrococcales</taxon>
        <taxon>Intrasporangiaceae</taxon>
        <taxon>Nostocoides</taxon>
    </lineage>
</organism>
<comment type="caution">
    <text evidence="2">The sequence shown here is derived from an EMBL/GenBank/DDBJ whole genome shotgun (WGS) entry which is preliminary data.</text>
</comment>
<dbReference type="AlphaFoldDB" id="A0A077M4F8"/>
<feature type="transmembrane region" description="Helical" evidence="1">
    <location>
        <begin position="215"/>
        <end position="239"/>
    </location>
</feature>
<accession>A0A077M4F8</accession>
<dbReference type="STRING" id="1194083.BN12_70003"/>
<dbReference type="GO" id="GO:0022857">
    <property type="term" value="F:transmembrane transporter activity"/>
    <property type="evidence" value="ECO:0007669"/>
    <property type="project" value="InterPro"/>
</dbReference>
<keyword evidence="1" id="KW-1133">Transmembrane helix</keyword>
<name>A0A077M4F8_9MICO</name>
<evidence type="ECO:0000313" key="2">
    <source>
        <dbReference type="EMBL" id="CCH79987.1"/>
    </source>
</evidence>
<dbReference type="InterPro" id="IPR011701">
    <property type="entry name" value="MFS"/>
</dbReference>
<feature type="transmembrane region" description="Helical" evidence="1">
    <location>
        <begin position="48"/>
        <end position="67"/>
    </location>
</feature>
<keyword evidence="3" id="KW-1185">Reference proteome</keyword>
<gene>
    <name evidence="2" type="ORF">BN12_70003</name>
</gene>
<feature type="transmembrane region" description="Helical" evidence="1">
    <location>
        <begin position="152"/>
        <end position="169"/>
    </location>
</feature>
<proteinExistence type="predicted"/>
<dbReference type="Pfam" id="PF07690">
    <property type="entry name" value="MFS_1"/>
    <property type="match status" value="1"/>
</dbReference>
<keyword evidence="1" id="KW-0472">Membrane</keyword>
<feature type="transmembrane region" description="Helical" evidence="1">
    <location>
        <begin position="366"/>
        <end position="385"/>
    </location>
</feature>
<feature type="transmembrane region" description="Helical" evidence="1">
    <location>
        <begin position="280"/>
        <end position="297"/>
    </location>
</feature>
<dbReference type="PANTHER" id="PTHR23542">
    <property type="match status" value="1"/>
</dbReference>
<dbReference type="Gene3D" id="1.20.1250.20">
    <property type="entry name" value="MFS general substrate transporter like domains"/>
    <property type="match status" value="1"/>
</dbReference>
<evidence type="ECO:0000313" key="3">
    <source>
        <dbReference type="Proteomes" id="UP000035721"/>
    </source>
</evidence>
<dbReference type="Proteomes" id="UP000035721">
    <property type="component" value="Unassembled WGS sequence"/>
</dbReference>
<evidence type="ECO:0000256" key="1">
    <source>
        <dbReference type="SAM" id="Phobius"/>
    </source>
</evidence>
<feature type="transmembrane region" description="Helical" evidence="1">
    <location>
        <begin position="251"/>
        <end position="268"/>
    </location>
</feature>
<dbReference type="EMBL" id="CAJB01000403">
    <property type="protein sequence ID" value="CCH79987.1"/>
    <property type="molecule type" value="Genomic_DNA"/>
</dbReference>
<protein>
    <submittedName>
        <fullName evidence="2">Putative transmembrane efflux protein</fullName>
    </submittedName>
</protein>
<feature type="transmembrane region" description="Helical" evidence="1">
    <location>
        <begin position="175"/>
        <end position="194"/>
    </location>
</feature>
<feature type="transmembrane region" description="Helical" evidence="1">
    <location>
        <begin position="303"/>
        <end position="325"/>
    </location>
</feature>
<feature type="transmembrane region" description="Helical" evidence="1">
    <location>
        <begin position="337"/>
        <end position="360"/>
    </location>
</feature>
<sequence>MLSAYAPLLRVPSVAPFLLGGAFARVGGSMFGVSVIVMISSRTGSFGLAGAVSAVGVLVLAIAGPLIGRLIDRHGQRRVALPFIIATFVAGLVMVLLSFVGAPRWTLFVAYGVSAFLPEMGPLSRARWVHIFRGEPQSLHTAMSFEQVSDEGAFIIGPVLAVLLSTLLFPEAGLLAAELFFTLGMVIFLSARATEPPVVARDDRPHGLAVTRPGLLVVAGVLVMTGAIFGSNEVVAVAVTEQAGNKEFSSVILALFALGSMLAGIVFGSRHFDSTLTRRLVLAATGMFLLEAPALVVTNLWGLAAVMLVAGSATAPMLITSLTLAQKLVPPAFVTEGMAVAITGILIGISIGTAVAGWAVEHFGAHAAYAVPVTAGLVAVALATVRFRPLQRAELADA</sequence>
<dbReference type="PANTHER" id="PTHR23542:SF1">
    <property type="entry name" value="MAJOR FACILITATOR SUPERFAMILY (MFS) PROFILE DOMAIN-CONTAINING PROTEIN"/>
    <property type="match status" value="1"/>
</dbReference>